<dbReference type="SUPFAM" id="SSF48452">
    <property type="entry name" value="TPR-like"/>
    <property type="match status" value="1"/>
</dbReference>
<keyword evidence="2" id="KW-1185">Reference proteome</keyword>
<sequence>MLTLVCLAVGARASPDREAEVLARARQLQLQFRQGNLQSVDPLVKDLETAVAQAPNNADLWEALGNAYMSQQGLLYQSQSGPDLLIAVGERARDAYARALALDKKNALLLASHGMAGMSIASLKQDPSALKSAIEEMNSAVREAPKSTPVRLTRGFTIIHLPIGLRDTAAVTADLKFVMDATTRRRPEDVLHVLLGDVYAETGQLENARREYKQVTGASSFAAEQSRARLEDLKKGAAVSPAAIAQVRAGTGSRCVMCHATGVDN</sequence>
<name>A0A829YAH9_9GAMM</name>
<evidence type="ECO:0000313" key="2">
    <source>
        <dbReference type="Proteomes" id="UP000445000"/>
    </source>
</evidence>
<protein>
    <submittedName>
        <fullName evidence="1">Uncharacterized protein</fullName>
    </submittedName>
</protein>
<gene>
    <name evidence="1" type="ORF">GCM10011487_20550</name>
</gene>
<evidence type="ECO:0000313" key="1">
    <source>
        <dbReference type="EMBL" id="GFE80055.1"/>
    </source>
</evidence>
<comment type="caution">
    <text evidence="1">The sequence shown here is derived from an EMBL/GenBank/DDBJ whole genome shotgun (WGS) entry which is preliminary data.</text>
</comment>
<dbReference type="AlphaFoldDB" id="A0A829YAH9"/>
<dbReference type="EMBL" id="BLJN01000002">
    <property type="protein sequence ID" value="GFE80055.1"/>
    <property type="molecule type" value="Genomic_DNA"/>
</dbReference>
<dbReference type="Gene3D" id="1.25.40.10">
    <property type="entry name" value="Tetratricopeptide repeat domain"/>
    <property type="match status" value="1"/>
</dbReference>
<dbReference type="Proteomes" id="UP000445000">
    <property type="component" value="Unassembled WGS sequence"/>
</dbReference>
<reference evidence="2" key="1">
    <citation type="submission" date="2020-01" db="EMBL/GenBank/DDBJ databases">
        <title>'Steroidobacter agaridevorans' sp. nov., agar-degrading bacteria isolated from rhizosphere soils.</title>
        <authorList>
            <person name="Ikenaga M."/>
            <person name="Kataoka M."/>
            <person name="Murouchi A."/>
            <person name="Katsuragi S."/>
            <person name="Sakai M."/>
        </authorList>
    </citation>
    <scope>NUCLEOTIDE SEQUENCE [LARGE SCALE GENOMIC DNA]</scope>
    <source>
        <strain evidence="2">YU21-B</strain>
    </source>
</reference>
<organism evidence="1 2">
    <name type="scientific">Steroidobacter agaridevorans</name>
    <dbReference type="NCBI Taxonomy" id="2695856"/>
    <lineage>
        <taxon>Bacteria</taxon>
        <taxon>Pseudomonadati</taxon>
        <taxon>Pseudomonadota</taxon>
        <taxon>Gammaproteobacteria</taxon>
        <taxon>Steroidobacterales</taxon>
        <taxon>Steroidobacteraceae</taxon>
        <taxon>Steroidobacter</taxon>
    </lineage>
</organism>
<proteinExistence type="predicted"/>
<accession>A0A829YAH9</accession>
<dbReference type="InterPro" id="IPR011990">
    <property type="entry name" value="TPR-like_helical_dom_sf"/>
</dbReference>